<dbReference type="AlphaFoldDB" id="A0A2I0U275"/>
<keyword evidence="3" id="KW-1185">Reference proteome</keyword>
<dbReference type="Proteomes" id="UP000233556">
    <property type="component" value="Unassembled WGS sequence"/>
</dbReference>
<gene>
    <name evidence="2" type="ORF">llap_9565</name>
</gene>
<feature type="region of interest" description="Disordered" evidence="1">
    <location>
        <begin position="95"/>
        <end position="174"/>
    </location>
</feature>
<evidence type="ECO:0000313" key="2">
    <source>
        <dbReference type="EMBL" id="PKU40132.1"/>
    </source>
</evidence>
<accession>A0A2I0U275</accession>
<dbReference type="OrthoDB" id="416454at2759"/>
<proteinExistence type="predicted"/>
<evidence type="ECO:0000256" key="1">
    <source>
        <dbReference type="SAM" id="MobiDB-lite"/>
    </source>
</evidence>
<evidence type="ECO:0000313" key="3">
    <source>
        <dbReference type="Proteomes" id="UP000233556"/>
    </source>
</evidence>
<name>A0A2I0U275_LIMLA</name>
<protein>
    <submittedName>
        <fullName evidence="2">Uncharacterized protein</fullName>
    </submittedName>
</protein>
<organism evidence="2 3">
    <name type="scientific">Limosa lapponica baueri</name>
    <dbReference type="NCBI Taxonomy" id="1758121"/>
    <lineage>
        <taxon>Eukaryota</taxon>
        <taxon>Metazoa</taxon>
        <taxon>Chordata</taxon>
        <taxon>Craniata</taxon>
        <taxon>Vertebrata</taxon>
        <taxon>Euteleostomi</taxon>
        <taxon>Archelosauria</taxon>
        <taxon>Archosauria</taxon>
        <taxon>Dinosauria</taxon>
        <taxon>Saurischia</taxon>
        <taxon>Theropoda</taxon>
        <taxon>Coelurosauria</taxon>
        <taxon>Aves</taxon>
        <taxon>Neognathae</taxon>
        <taxon>Neoaves</taxon>
        <taxon>Charadriiformes</taxon>
        <taxon>Scolopacidae</taxon>
        <taxon>Limosa</taxon>
    </lineage>
</organism>
<dbReference type="PANTHER" id="PTHR33332">
    <property type="entry name" value="REVERSE TRANSCRIPTASE DOMAIN-CONTAINING PROTEIN"/>
    <property type="match status" value="1"/>
</dbReference>
<reference evidence="3" key="2">
    <citation type="submission" date="2017-12" db="EMBL/GenBank/DDBJ databases">
        <title>Genome sequence of the Bar-tailed Godwit (Limosa lapponica baueri).</title>
        <authorList>
            <person name="Lima N.C.B."/>
            <person name="Parody-Merino A.M."/>
            <person name="Battley P.F."/>
            <person name="Fidler A.E."/>
            <person name="Prosdocimi F."/>
        </authorList>
    </citation>
    <scope>NUCLEOTIDE SEQUENCE [LARGE SCALE GENOMIC DNA]</scope>
</reference>
<dbReference type="EMBL" id="KZ506330">
    <property type="protein sequence ID" value="PKU40132.1"/>
    <property type="molecule type" value="Genomic_DNA"/>
</dbReference>
<sequence>MILDRSSCQQSTTKNEYVILVGHKYRLGGEWLVSSTEEKDSGVLVDEKLDMSQQCALAAQKANHILGCIKRSAASRSREAILPLCSHETPPGVLCPALGPSTQEGHGPVGMAPEKGHKGDQSAGAPLLRGQAERAGGVQPGEEGTPGRPCNSLPVPKGGLQERWGGTLYQGVER</sequence>
<reference evidence="3" key="1">
    <citation type="submission" date="2017-11" db="EMBL/GenBank/DDBJ databases">
        <authorList>
            <person name="Lima N.C."/>
            <person name="Parody-Merino A.M."/>
            <person name="Battley P.F."/>
            <person name="Fidler A.E."/>
            <person name="Prosdocimi F."/>
        </authorList>
    </citation>
    <scope>NUCLEOTIDE SEQUENCE [LARGE SCALE GENOMIC DNA]</scope>
</reference>